<feature type="region of interest" description="Disordered" evidence="5">
    <location>
        <begin position="128"/>
        <end position="152"/>
    </location>
</feature>
<dbReference type="PROSITE" id="PS50966">
    <property type="entry name" value="ZF_SWIM"/>
    <property type="match status" value="1"/>
</dbReference>
<reference evidence="7 8" key="1">
    <citation type="submission" date="2022-01" db="EMBL/GenBank/DDBJ databases">
        <authorList>
            <person name="Xiong W."/>
            <person name="Schranz E."/>
        </authorList>
    </citation>
    <scope>NUCLEOTIDE SEQUENCE [LARGE SCALE GENOMIC DNA]</scope>
</reference>
<name>A0AAU9M494_9ASTR</name>
<keyword evidence="8" id="KW-1185">Reference proteome</keyword>
<sequence length="278" mass="32380">MDRFAYMTDKCNKWKSNLCPNVLKKMNLFGKYMRFWMVIHCQALVFESRFNYENFKVDLEARTCTCKLWDISEIPCVHANVVINYIHKTIYGYVNECLSKDRFIECYQTNIIHVNGSNLREQTTFQKPLPPTARRMSGRPATKRIRHSSEKETKFATARFHVSKIVRCGNCSEFRYNKQSCTNEATPRFPHAPKKLGRPRKNQEEHESTTIESLMNQNMDPNQASDYRRNTRRRSTKTSNDPNQPTAKRRKINARRGGGRAGGKGKKLVDEGQVQIEG</sequence>
<dbReference type="InterPro" id="IPR006564">
    <property type="entry name" value="Znf_PMZ"/>
</dbReference>
<feature type="compositionally biased region" description="Basic residues" evidence="5">
    <location>
        <begin position="191"/>
        <end position="200"/>
    </location>
</feature>
<organism evidence="7 8">
    <name type="scientific">Lactuca virosa</name>
    <dbReference type="NCBI Taxonomy" id="75947"/>
    <lineage>
        <taxon>Eukaryota</taxon>
        <taxon>Viridiplantae</taxon>
        <taxon>Streptophyta</taxon>
        <taxon>Embryophyta</taxon>
        <taxon>Tracheophyta</taxon>
        <taxon>Spermatophyta</taxon>
        <taxon>Magnoliopsida</taxon>
        <taxon>eudicotyledons</taxon>
        <taxon>Gunneridae</taxon>
        <taxon>Pentapetalae</taxon>
        <taxon>asterids</taxon>
        <taxon>campanulids</taxon>
        <taxon>Asterales</taxon>
        <taxon>Asteraceae</taxon>
        <taxon>Cichorioideae</taxon>
        <taxon>Cichorieae</taxon>
        <taxon>Lactucinae</taxon>
        <taxon>Lactuca</taxon>
    </lineage>
</organism>
<dbReference type="InterPro" id="IPR007527">
    <property type="entry name" value="Znf_SWIM"/>
</dbReference>
<dbReference type="GO" id="GO:0008270">
    <property type="term" value="F:zinc ion binding"/>
    <property type="evidence" value="ECO:0007669"/>
    <property type="project" value="UniProtKB-KW"/>
</dbReference>
<dbReference type="PANTHER" id="PTHR31973:SF187">
    <property type="entry name" value="MUTATOR TRANSPOSASE MUDRA PROTEIN"/>
    <property type="match status" value="1"/>
</dbReference>
<keyword evidence="3" id="KW-0862">Zinc</keyword>
<evidence type="ECO:0000259" key="6">
    <source>
        <dbReference type="PROSITE" id="PS50966"/>
    </source>
</evidence>
<feature type="compositionally biased region" description="Polar residues" evidence="5">
    <location>
        <begin position="210"/>
        <end position="225"/>
    </location>
</feature>
<accession>A0AAU9M494</accession>
<comment type="caution">
    <text evidence="7">The sequence shown here is derived from an EMBL/GenBank/DDBJ whole genome shotgun (WGS) entry which is preliminary data.</text>
</comment>
<feature type="domain" description="SWIM-type" evidence="6">
    <location>
        <begin position="55"/>
        <end position="87"/>
    </location>
</feature>
<evidence type="ECO:0000313" key="7">
    <source>
        <dbReference type="EMBL" id="CAH1421896.1"/>
    </source>
</evidence>
<evidence type="ECO:0000256" key="5">
    <source>
        <dbReference type="SAM" id="MobiDB-lite"/>
    </source>
</evidence>
<protein>
    <recommendedName>
        <fullName evidence="6">SWIM-type domain-containing protein</fullName>
    </recommendedName>
</protein>
<dbReference type="SMART" id="SM00575">
    <property type="entry name" value="ZnF_PMZ"/>
    <property type="match status" value="1"/>
</dbReference>
<proteinExistence type="predicted"/>
<keyword evidence="1" id="KW-0479">Metal-binding</keyword>
<dbReference type="Pfam" id="PF04434">
    <property type="entry name" value="SWIM"/>
    <property type="match status" value="1"/>
</dbReference>
<evidence type="ECO:0000313" key="8">
    <source>
        <dbReference type="Proteomes" id="UP001157418"/>
    </source>
</evidence>
<dbReference type="PANTHER" id="PTHR31973">
    <property type="entry name" value="POLYPROTEIN, PUTATIVE-RELATED"/>
    <property type="match status" value="1"/>
</dbReference>
<keyword evidence="2 4" id="KW-0863">Zinc-finger</keyword>
<evidence type="ECO:0000256" key="4">
    <source>
        <dbReference type="PROSITE-ProRule" id="PRU00325"/>
    </source>
</evidence>
<evidence type="ECO:0000256" key="2">
    <source>
        <dbReference type="ARBA" id="ARBA00022771"/>
    </source>
</evidence>
<gene>
    <name evidence="7" type="ORF">LVIROSA_LOCUS9268</name>
</gene>
<evidence type="ECO:0000256" key="3">
    <source>
        <dbReference type="ARBA" id="ARBA00022833"/>
    </source>
</evidence>
<dbReference type="EMBL" id="CAKMRJ010001112">
    <property type="protein sequence ID" value="CAH1421896.1"/>
    <property type="molecule type" value="Genomic_DNA"/>
</dbReference>
<dbReference type="Proteomes" id="UP001157418">
    <property type="component" value="Unassembled WGS sequence"/>
</dbReference>
<dbReference type="AlphaFoldDB" id="A0AAU9M494"/>
<evidence type="ECO:0000256" key="1">
    <source>
        <dbReference type="ARBA" id="ARBA00022723"/>
    </source>
</evidence>
<feature type="compositionally biased region" description="Basic residues" evidence="5">
    <location>
        <begin position="247"/>
        <end position="266"/>
    </location>
</feature>
<feature type="region of interest" description="Disordered" evidence="5">
    <location>
        <begin position="183"/>
        <end position="278"/>
    </location>
</feature>